<comment type="catalytic activity">
    <reaction evidence="8 10">
        <text>dITP + H2O = dIMP + diphosphate + H(+)</text>
        <dbReference type="Rhea" id="RHEA:28342"/>
        <dbReference type="ChEBI" id="CHEBI:15377"/>
        <dbReference type="ChEBI" id="CHEBI:15378"/>
        <dbReference type="ChEBI" id="CHEBI:33019"/>
        <dbReference type="ChEBI" id="CHEBI:61194"/>
        <dbReference type="ChEBI" id="CHEBI:61382"/>
        <dbReference type="EC" id="3.6.1.66"/>
    </reaction>
</comment>
<dbReference type="Proteomes" id="UP000010816">
    <property type="component" value="Chromosome"/>
</dbReference>
<dbReference type="KEGG" id="tmb:Thimo_0751"/>
<dbReference type="GO" id="GO:0009146">
    <property type="term" value="P:purine nucleoside triphosphate catabolic process"/>
    <property type="evidence" value="ECO:0007669"/>
    <property type="project" value="UniProtKB-UniRule"/>
</dbReference>
<dbReference type="PATRIC" id="fig|765912.4.peg.738"/>
<dbReference type="OrthoDB" id="9807456at2"/>
<dbReference type="PANTHER" id="PTHR11067:SF9">
    <property type="entry name" value="INOSINE TRIPHOSPHATE PYROPHOSPHATASE"/>
    <property type="match status" value="1"/>
</dbReference>
<protein>
    <recommendedName>
        <fullName evidence="10">dITP/XTP pyrophosphatase</fullName>
        <ecNumber evidence="10">3.6.1.66</ecNumber>
    </recommendedName>
    <alternativeName>
        <fullName evidence="10">Non-canonical purine NTP pyrophosphatase</fullName>
    </alternativeName>
    <alternativeName>
        <fullName evidence="10">Non-standard purine NTP pyrophosphatase</fullName>
    </alternativeName>
    <alternativeName>
        <fullName evidence="10">Nucleoside-triphosphate diphosphatase</fullName>
    </alternativeName>
    <alternativeName>
        <fullName evidence="10">Nucleoside-triphosphate pyrophosphatase</fullName>
        <shortName evidence="10">NTPase</shortName>
    </alternativeName>
</protein>
<feature type="binding site" evidence="10">
    <location>
        <begin position="188"/>
        <end position="189"/>
    </location>
    <ligand>
        <name>substrate</name>
    </ligand>
</feature>
<dbReference type="Pfam" id="PF01725">
    <property type="entry name" value="Ham1p_like"/>
    <property type="match status" value="1"/>
</dbReference>
<evidence type="ECO:0000256" key="3">
    <source>
        <dbReference type="ARBA" id="ARBA00022723"/>
    </source>
</evidence>
<dbReference type="FunFam" id="3.90.950.10:FF:000001">
    <property type="entry name" value="dITP/XTP pyrophosphatase"/>
    <property type="match status" value="1"/>
</dbReference>
<comment type="similarity">
    <text evidence="1 10 11">Belongs to the HAM1 NTPase family.</text>
</comment>
<feature type="binding site" evidence="10">
    <location>
        <begin position="14"/>
        <end position="19"/>
    </location>
    <ligand>
        <name>substrate</name>
    </ligand>
</feature>
<dbReference type="GO" id="GO:0000166">
    <property type="term" value="F:nucleotide binding"/>
    <property type="evidence" value="ECO:0007669"/>
    <property type="project" value="UniProtKB-KW"/>
</dbReference>
<accession>L0GW39</accession>
<dbReference type="InterPro" id="IPR020922">
    <property type="entry name" value="dITP/XTP_pyrophosphatase"/>
</dbReference>
<dbReference type="NCBIfam" id="TIGR00042">
    <property type="entry name" value="RdgB/HAM1 family non-canonical purine NTP pyrophosphatase"/>
    <property type="match status" value="1"/>
</dbReference>
<dbReference type="GO" id="GO:0009117">
    <property type="term" value="P:nucleotide metabolic process"/>
    <property type="evidence" value="ECO:0007669"/>
    <property type="project" value="UniProtKB-KW"/>
</dbReference>
<dbReference type="Gene3D" id="3.90.950.10">
    <property type="match status" value="1"/>
</dbReference>
<name>L0GW39_9GAMM</name>
<evidence type="ECO:0000256" key="9">
    <source>
        <dbReference type="ARBA" id="ARBA00052017"/>
    </source>
</evidence>
<evidence type="ECO:0000256" key="2">
    <source>
        <dbReference type="ARBA" id="ARBA00011738"/>
    </source>
</evidence>
<dbReference type="eggNOG" id="COG0127">
    <property type="taxonomic scope" value="Bacteria"/>
</dbReference>
<dbReference type="AlphaFoldDB" id="L0GW39"/>
<organism evidence="12 13">
    <name type="scientific">Thioflavicoccus mobilis 8321</name>
    <dbReference type="NCBI Taxonomy" id="765912"/>
    <lineage>
        <taxon>Bacteria</taxon>
        <taxon>Pseudomonadati</taxon>
        <taxon>Pseudomonadota</taxon>
        <taxon>Gammaproteobacteria</taxon>
        <taxon>Chromatiales</taxon>
        <taxon>Chromatiaceae</taxon>
        <taxon>Thioflavicoccus</taxon>
    </lineage>
</organism>
<dbReference type="InterPro" id="IPR002637">
    <property type="entry name" value="RdgB/HAM1"/>
</dbReference>
<evidence type="ECO:0000256" key="8">
    <source>
        <dbReference type="ARBA" id="ARBA00051875"/>
    </source>
</evidence>
<comment type="catalytic activity">
    <reaction evidence="10">
        <text>ITP + H2O = IMP + diphosphate + H(+)</text>
        <dbReference type="Rhea" id="RHEA:29399"/>
        <dbReference type="ChEBI" id="CHEBI:15377"/>
        <dbReference type="ChEBI" id="CHEBI:15378"/>
        <dbReference type="ChEBI" id="CHEBI:33019"/>
        <dbReference type="ChEBI" id="CHEBI:58053"/>
        <dbReference type="ChEBI" id="CHEBI:61402"/>
        <dbReference type="EC" id="3.6.1.66"/>
    </reaction>
</comment>
<feature type="binding site" evidence="10">
    <location>
        <position position="183"/>
    </location>
    <ligand>
        <name>substrate</name>
    </ligand>
</feature>
<feature type="binding site" evidence="10">
    <location>
        <position position="76"/>
    </location>
    <ligand>
        <name>substrate</name>
    </ligand>
</feature>
<dbReference type="GO" id="GO:0035870">
    <property type="term" value="F:dITP diphosphatase activity"/>
    <property type="evidence" value="ECO:0007669"/>
    <property type="project" value="UniProtKB-UniRule"/>
</dbReference>
<evidence type="ECO:0000256" key="10">
    <source>
        <dbReference type="HAMAP-Rule" id="MF_01405"/>
    </source>
</evidence>
<evidence type="ECO:0000256" key="7">
    <source>
        <dbReference type="ARBA" id="ARBA00023080"/>
    </source>
</evidence>
<sequence length="205" mass="22114">MSQTRRDNLIVLASSNPGKIREIEALLARSGLSVRSQREFGVPDAEETGLTFVENALLKARQAARFSGHPAIADDSGIEVDALSGAPGIRSARYAGPDASDTANLIRLLEALAAVPEQERTARYQCLMVYLRHAEDPTPLICQGTWEGRILEAPRGEHGFGYDPIFFVPTHDVSAAELDPAVKNALSHRSQALRQLVAMLGGQAS</sequence>
<proteinExistence type="inferred from homology"/>
<evidence type="ECO:0000256" key="1">
    <source>
        <dbReference type="ARBA" id="ARBA00008023"/>
    </source>
</evidence>
<keyword evidence="4 10" id="KW-0547">Nucleotide-binding</keyword>
<evidence type="ECO:0000313" key="13">
    <source>
        <dbReference type="Proteomes" id="UP000010816"/>
    </source>
</evidence>
<comment type="subunit">
    <text evidence="2 10">Homodimer.</text>
</comment>
<dbReference type="PANTHER" id="PTHR11067">
    <property type="entry name" value="INOSINE TRIPHOSPHATE PYROPHOSPHATASE/HAM1 PROTEIN"/>
    <property type="match status" value="1"/>
</dbReference>
<dbReference type="GO" id="GO:0036220">
    <property type="term" value="F:ITP diphosphatase activity"/>
    <property type="evidence" value="ECO:0007669"/>
    <property type="project" value="UniProtKB-UniRule"/>
</dbReference>
<dbReference type="GO" id="GO:0036222">
    <property type="term" value="F:XTP diphosphatase activity"/>
    <property type="evidence" value="ECO:0007669"/>
    <property type="project" value="UniProtKB-UniRule"/>
</dbReference>
<evidence type="ECO:0000256" key="6">
    <source>
        <dbReference type="ARBA" id="ARBA00022842"/>
    </source>
</evidence>
<dbReference type="EC" id="3.6.1.66" evidence="10"/>
<keyword evidence="7 10" id="KW-0546">Nucleotide metabolism</keyword>
<evidence type="ECO:0000256" key="11">
    <source>
        <dbReference type="RuleBase" id="RU003781"/>
    </source>
</evidence>
<gene>
    <name evidence="12" type="ORF">Thimo_0751</name>
</gene>
<dbReference type="CDD" id="cd00515">
    <property type="entry name" value="HAM1"/>
    <property type="match status" value="1"/>
</dbReference>
<feature type="binding site" evidence="10">
    <location>
        <begin position="160"/>
        <end position="163"/>
    </location>
    <ligand>
        <name>substrate</name>
    </ligand>
</feature>
<dbReference type="GO" id="GO:0017111">
    <property type="term" value="F:ribonucleoside triphosphate phosphatase activity"/>
    <property type="evidence" value="ECO:0007669"/>
    <property type="project" value="InterPro"/>
</dbReference>
<dbReference type="STRING" id="765912.Thimo_0751"/>
<evidence type="ECO:0000256" key="4">
    <source>
        <dbReference type="ARBA" id="ARBA00022741"/>
    </source>
</evidence>
<keyword evidence="5 10" id="KW-0378">Hydrolase</keyword>
<feature type="binding site" evidence="10">
    <location>
        <position position="46"/>
    </location>
    <ligand>
        <name>Mg(2+)</name>
        <dbReference type="ChEBI" id="CHEBI:18420"/>
    </ligand>
</feature>
<evidence type="ECO:0000313" key="12">
    <source>
        <dbReference type="EMBL" id="AGA89590.1"/>
    </source>
</evidence>
<keyword evidence="13" id="KW-1185">Reference proteome</keyword>
<dbReference type="HOGENOM" id="CLU_082080_0_3_6"/>
<dbReference type="HAMAP" id="MF_01405">
    <property type="entry name" value="Non_canon_purine_NTPase"/>
    <property type="match status" value="1"/>
</dbReference>
<dbReference type="EMBL" id="CP003051">
    <property type="protein sequence ID" value="AGA89590.1"/>
    <property type="molecule type" value="Genomic_DNA"/>
</dbReference>
<keyword evidence="3 10" id="KW-0479">Metal-binding</keyword>
<evidence type="ECO:0000256" key="5">
    <source>
        <dbReference type="ARBA" id="ARBA00022801"/>
    </source>
</evidence>
<comment type="cofactor">
    <cofactor evidence="10">
        <name>Mg(2+)</name>
        <dbReference type="ChEBI" id="CHEBI:18420"/>
    </cofactor>
    <text evidence="10">Binds 1 Mg(2+) ion per subunit.</text>
</comment>
<comment type="catalytic activity">
    <reaction evidence="9 10">
        <text>XTP + H2O = XMP + diphosphate + H(+)</text>
        <dbReference type="Rhea" id="RHEA:28610"/>
        <dbReference type="ChEBI" id="CHEBI:15377"/>
        <dbReference type="ChEBI" id="CHEBI:15378"/>
        <dbReference type="ChEBI" id="CHEBI:33019"/>
        <dbReference type="ChEBI" id="CHEBI:57464"/>
        <dbReference type="ChEBI" id="CHEBI:61314"/>
        <dbReference type="EC" id="3.6.1.66"/>
    </reaction>
</comment>
<reference evidence="12 13" key="1">
    <citation type="submission" date="2011-09" db="EMBL/GenBank/DDBJ databases">
        <title>Complete sequence of chromosome of Thioflavicoccus mobilis 8321.</title>
        <authorList>
            <consortium name="US DOE Joint Genome Institute"/>
            <person name="Lucas S."/>
            <person name="Han J."/>
            <person name="Lapidus A."/>
            <person name="Cheng J.-F."/>
            <person name="Goodwin L."/>
            <person name="Pitluck S."/>
            <person name="Peters L."/>
            <person name="Ovchinnikova G."/>
            <person name="Lu M."/>
            <person name="Detter J.C."/>
            <person name="Han C."/>
            <person name="Tapia R."/>
            <person name="Land M."/>
            <person name="Hauser L."/>
            <person name="Kyrpides N."/>
            <person name="Ivanova N."/>
            <person name="Pagani I."/>
            <person name="Vogl K."/>
            <person name="Liu Z."/>
            <person name="Imhoff J."/>
            <person name="Thiel V."/>
            <person name="Frigaard N.-U."/>
            <person name="Bryant D."/>
            <person name="Woyke T."/>
        </authorList>
    </citation>
    <scope>NUCLEOTIDE SEQUENCE [LARGE SCALE GENOMIC DNA]</scope>
    <source>
        <strain evidence="12 13">8321</strain>
    </source>
</reference>
<keyword evidence="6 10" id="KW-0460">Magnesium</keyword>
<dbReference type="InterPro" id="IPR029001">
    <property type="entry name" value="ITPase-like_fam"/>
</dbReference>
<dbReference type="GO" id="GO:0005829">
    <property type="term" value="C:cytosol"/>
    <property type="evidence" value="ECO:0007669"/>
    <property type="project" value="TreeGrafter"/>
</dbReference>
<feature type="binding site" evidence="10">
    <location>
        <position position="75"/>
    </location>
    <ligand>
        <name>Mg(2+)</name>
        <dbReference type="ChEBI" id="CHEBI:18420"/>
    </ligand>
</feature>
<comment type="function">
    <text evidence="10">Pyrophosphatase that catalyzes the hydrolysis of nucleoside triphosphates to their monophosphate derivatives, with a high preference for the non-canonical purine nucleotides XTP (xanthosine triphosphate), dITP (deoxyinosine triphosphate) and ITP. Seems to function as a house-cleaning enzyme that removes non-canonical purine nucleotides from the nucleotide pool, thus preventing their incorporation into DNA/RNA and avoiding chromosomal lesions.</text>
</comment>
<dbReference type="GO" id="GO:0046872">
    <property type="term" value="F:metal ion binding"/>
    <property type="evidence" value="ECO:0007669"/>
    <property type="project" value="UniProtKB-KW"/>
</dbReference>
<dbReference type="RefSeq" id="WP_015279737.1">
    <property type="nucleotide sequence ID" value="NC_019940.1"/>
</dbReference>
<dbReference type="SUPFAM" id="SSF52972">
    <property type="entry name" value="ITPase-like"/>
    <property type="match status" value="1"/>
</dbReference>
<feature type="active site" description="Proton acceptor" evidence="10">
    <location>
        <position position="75"/>
    </location>
</feature>